<proteinExistence type="predicted"/>
<comment type="caution">
    <text evidence="2">The sequence shown here is derived from an EMBL/GenBank/DDBJ whole genome shotgun (WGS) entry which is preliminary data.</text>
</comment>
<accession>A0AAW9CUQ3</accession>
<feature type="region of interest" description="Disordered" evidence="1">
    <location>
        <begin position="1"/>
        <end position="85"/>
    </location>
</feature>
<evidence type="ECO:0000313" key="3">
    <source>
        <dbReference type="Proteomes" id="UP001272137"/>
    </source>
</evidence>
<name>A0AAW9CUQ3_BURTH</name>
<reference evidence="2" key="1">
    <citation type="submission" date="2018-08" db="EMBL/GenBank/DDBJ databases">
        <title>Identification of Burkholderia cepacia strains that express a Burkholderia pseudomallei-like capsular polysaccharide.</title>
        <authorList>
            <person name="Burtnick M.N."/>
            <person name="Vongsouvath M."/>
            <person name="Newton P."/>
            <person name="Wuthiekanun V."/>
            <person name="Limmathurotsakul D."/>
            <person name="Brett P.J."/>
            <person name="Chantratita N."/>
            <person name="Dance D.A."/>
        </authorList>
    </citation>
    <scope>NUCLEOTIDE SEQUENCE</scope>
    <source>
        <strain evidence="2">SBXCC001</strain>
    </source>
</reference>
<dbReference type="EMBL" id="QXCT01000002">
    <property type="protein sequence ID" value="MDW9254695.1"/>
    <property type="molecule type" value="Genomic_DNA"/>
</dbReference>
<dbReference type="AlphaFoldDB" id="A0AAW9CUQ3"/>
<dbReference type="Proteomes" id="UP001272137">
    <property type="component" value="Unassembled WGS sequence"/>
</dbReference>
<evidence type="ECO:0000313" key="2">
    <source>
        <dbReference type="EMBL" id="MDW9254695.1"/>
    </source>
</evidence>
<organism evidence="2 3">
    <name type="scientific">Burkholderia thailandensis</name>
    <dbReference type="NCBI Taxonomy" id="57975"/>
    <lineage>
        <taxon>Bacteria</taxon>
        <taxon>Pseudomonadati</taxon>
        <taxon>Pseudomonadota</taxon>
        <taxon>Betaproteobacteria</taxon>
        <taxon>Burkholderiales</taxon>
        <taxon>Burkholderiaceae</taxon>
        <taxon>Burkholderia</taxon>
        <taxon>pseudomallei group</taxon>
    </lineage>
</organism>
<sequence>MAARGNAIGRTVAMQSVQSVRPMPRLARAGGEVRPDKMRPDTQRATPRATRHAAGRDAFGSHARGPARREGSARAQTKNAPDGAFFHRRRARRCVTAAPCR</sequence>
<feature type="compositionally biased region" description="Basic and acidic residues" evidence="1">
    <location>
        <begin position="31"/>
        <end position="42"/>
    </location>
</feature>
<evidence type="ECO:0000256" key="1">
    <source>
        <dbReference type="SAM" id="MobiDB-lite"/>
    </source>
</evidence>
<gene>
    <name evidence="2" type="ORF">C7S16_2087</name>
</gene>
<protein>
    <submittedName>
        <fullName evidence="2">Uncharacterized protein</fullName>
    </submittedName>
</protein>